<feature type="non-terminal residue" evidence="1">
    <location>
        <position position="1"/>
    </location>
</feature>
<protein>
    <submittedName>
        <fullName evidence="1">Uncharacterized protein</fullName>
    </submittedName>
</protein>
<evidence type="ECO:0000313" key="1">
    <source>
        <dbReference type="EMBL" id="GIY37700.1"/>
    </source>
</evidence>
<dbReference type="EMBL" id="BPLR01010207">
    <property type="protein sequence ID" value="GIY37700.1"/>
    <property type="molecule type" value="Genomic_DNA"/>
</dbReference>
<keyword evidence="2" id="KW-1185">Reference proteome</keyword>
<organism evidence="1 2">
    <name type="scientific">Caerostris extrusa</name>
    <name type="common">Bark spider</name>
    <name type="synonym">Caerostris bankana</name>
    <dbReference type="NCBI Taxonomy" id="172846"/>
    <lineage>
        <taxon>Eukaryota</taxon>
        <taxon>Metazoa</taxon>
        <taxon>Ecdysozoa</taxon>
        <taxon>Arthropoda</taxon>
        <taxon>Chelicerata</taxon>
        <taxon>Arachnida</taxon>
        <taxon>Araneae</taxon>
        <taxon>Araneomorphae</taxon>
        <taxon>Entelegynae</taxon>
        <taxon>Araneoidea</taxon>
        <taxon>Araneidae</taxon>
        <taxon>Caerostris</taxon>
    </lineage>
</organism>
<dbReference type="AlphaFoldDB" id="A0AAV4SYX5"/>
<comment type="caution">
    <text evidence="1">The sequence shown here is derived from an EMBL/GenBank/DDBJ whole genome shotgun (WGS) entry which is preliminary data.</text>
</comment>
<name>A0AAV4SYX5_CAEEX</name>
<reference evidence="1 2" key="1">
    <citation type="submission" date="2021-06" db="EMBL/GenBank/DDBJ databases">
        <title>Caerostris extrusa draft genome.</title>
        <authorList>
            <person name="Kono N."/>
            <person name="Arakawa K."/>
        </authorList>
    </citation>
    <scope>NUCLEOTIDE SEQUENCE [LARGE SCALE GENOMIC DNA]</scope>
</reference>
<accession>A0AAV4SYX5</accession>
<sequence>SESLEALVLPKWLPKCVYLTLKTSSYLYRSFLSNKIPEFSTLPDHRQTIEQLTTYHSKKGANQVLHG</sequence>
<evidence type="ECO:0000313" key="2">
    <source>
        <dbReference type="Proteomes" id="UP001054945"/>
    </source>
</evidence>
<dbReference type="Proteomes" id="UP001054945">
    <property type="component" value="Unassembled WGS sequence"/>
</dbReference>
<proteinExistence type="predicted"/>
<gene>
    <name evidence="1" type="ORF">CEXT_323861</name>
</gene>